<dbReference type="STRING" id="135739.BTO32_11555"/>
<dbReference type="Proteomes" id="UP000189339">
    <property type="component" value="Unassembled WGS sequence"/>
</dbReference>
<keyword evidence="3" id="KW-1185">Reference proteome</keyword>
<comment type="caution">
    <text evidence="2">The sequence shown here is derived from an EMBL/GenBank/DDBJ whole genome shotgun (WGS) entry which is preliminary data.</text>
</comment>
<dbReference type="AlphaFoldDB" id="A0A1V2DSL7"/>
<proteinExistence type="predicted"/>
<evidence type="ECO:0000313" key="2">
    <source>
        <dbReference type="EMBL" id="ONF43311.1"/>
    </source>
</evidence>
<reference evidence="2 3" key="1">
    <citation type="submission" date="2016-12" db="EMBL/GenBank/DDBJ databases">
        <title>Marinobacter lutaoensis whole genome sequencing.</title>
        <authorList>
            <person name="Verma A."/>
            <person name="Krishnamurthi S."/>
        </authorList>
    </citation>
    <scope>NUCLEOTIDE SEQUENCE [LARGE SCALE GENOMIC DNA]</scope>
    <source>
        <strain evidence="2 3">T5054</strain>
    </source>
</reference>
<evidence type="ECO:0000313" key="3">
    <source>
        <dbReference type="Proteomes" id="UP000189339"/>
    </source>
</evidence>
<organism evidence="2 3">
    <name type="scientific">Marinobacter lutaoensis</name>
    <dbReference type="NCBI Taxonomy" id="135739"/>
    <lineage>
        <taxon>Bacteria</taxon>
        <taxon>Pseudomonadati</taxon>
        <taxon>Pseudomonadota</taxon>
        <taxon>Gammaproteobacteria</taxon>
        <taxon>Pseudomonadales</taxon>
        <taxon>Marinobacteraceae</taxon>
        <taxon>Marinobacter</taxon>
    </lineage>
</organism>
<evidence type="ECO:0000256" key="1">
    <source>
        <dbReference type="SAM" id="MobiDB-lite"/>
    </source>
</evidence>
<name>A0A1V2DSL7_9GAMM</name>
<dbReference type="EMBL" id="MSCW01000007">
    <property type="protein sequence ID" value="ONF43311.1"/>
    <property type="molecule type" value="Genomic_DNA"/>
</dbReference>
<accession>A0A1V2DSL7</accession>
<dbReference type="OrthoDB" id="6199076at2"/>
<protein>
    <submittedName>
        <fullName evidence="2">Uncharacterized protein</fullName>
    </submittedName>
</protein>
<gene>
    <name evidence="2" type="ORF">BTO32_11555</name>
</gene>
<sequence length="88" mass="9894">MFQHCFAESERLPMQKSHPLSPERMSSDQRLDEVAKILANGLFRLRDADKYPPPASDSDSDVSLAITAYRSVHGHPETAEKTLPKETL</sequence>
<feature type="region of interest" description="Disordered" evidence="1">
    <location>
        <begin position="1"/>
        <end position="29"/>
    </location>
</feature>